<feature type="compositionally biased region" description="Low complexity" evidence="3">
    <location>
        <begin position="1844"/>
        <end position="1859"/>
    </location>
</feature>
<dbReference type="InterPro" id="IPR052620">
    <property type="entry name" value="ELYS/MEL-28_NucAsmblyFactor"/>
</dbReference>
<dbReference type="InterPro" id="IPR011047">
    <property type="entry name" value="Quinoprotein_ADH-like_sf"/>
</dbReference>
<feature type="compositionally biased region" description="Polar residues" evidence="3">
    <location>
        <begin position="1310"/>
        <end position="1319"/>
    </location>
</feature>
<feature type="non-terminal residue" evidence="6">
    <location>
        <position position="1"/>
    </location>
</feature>
<dbReference type="SUPFAM" id="SSF50998">
    <property type="entry name" value="Quinoprotein alcohol dehydrogenase-like"/>
    <property type="match status" value="1"/>
</dbReference>
<feature type="compositionally biased region" description="Low complexity" evidence="3">
    <location>
        <begin position="1949"/>
        <end position="1962"/>
    </location>
</feature>
<feature type="compositionally biased region" description="Polar residues" evidence="3">
    <location>
        <begin position="1821"/>
        <end position="1832"/>
    </location>
</feature>
<feature type="compositionally biased region" description="Basic and acidic residues" evidence="3">
    <location>
        <begin position="1809"/>
        <end position="1820"/>
    </location>
</feature>
<evidence type="ECO:0000256" key="3">
    <source>
        <dbReference type="SAM" id="MobiDB-lite"/>
    </source>
</evidence>
<evidence type="ECO:0000313" key="7">
    <source>
        <dbReference type="Proteomes" id="UP000531168"/>
    </source>
</evidence>
<gene>
    <name evidence="6" type="primary">Ahctf1</name>
    <name evidence="6" type="ORF">AMAGUI_R00706</name>
</gene>
<feature type="compositionally biased region" description="Basic and acidic residues" evidence="3">
    <location>
        <begin position="1715"/>
        <end position="1725"/>
    </location>
</feature>
<reference evidence="6 7" key="1">
    <citation type="submission" date="2019-09" db="EMBL/GenBank/DDBJ databases">
        <title>Bird 10,000 Genomes (B10K) Project - Family phase.</title>
        <authorList>
            <person name="Zhang G."/>
        </authorList>
    </citation>
    <scope>NUCLEOTIDE SEQUENCE [LARGE SCALE GENOMIC DNA]</scope>
    <source>
        <strain evidence="6">B10K-DU-001-46</strain>
        <tissue evidence="6">Muscle</tissue>
    </source>
</reference>
<feature type="domain" description="ELYS beta-propeller" evidence="5">
    <location>
        <begin position="1"/>
        <end position="489"/>
    </location>
</feature>
<dbReference type="Proteomes" id="UP000531168">
    <property type="component" value="Unassembled WGS sequence"/>
</dbReference>
<dbReference type="PANTHER" id="PTHR21583:SF8">
    <property type="entry name" value="PROTEIN ELYS"/>
    <property type="match status" value="1"/>
</dbReference>
<dbReference type="Pfam" id="PF13934">
    <property type="entry name" value="ELYS"/>
    <property type="match status" value="1"/>
</dbReference>
<sequence>MRDLRARATSGLLRFPEVTIQALGEDEISLDSVLCGKFSGGRNVLAWLACGPQLEVVNSVTGERLSAYRFGGVNEQPPTVRVVKEFSWQKRTGLLIGLEEAEGSVLCLYDLAISRVVKAVVLPGRVTAIEPITSDGGASVSTRHLHQSLRWLFGVAVVATDVGHLLLVDLCLDDLSCSQNEIEASDLEVVTRIPAEVPQRRETVTREGRHLCFELQNPSGTSISTLCYISRSNQLAVGFSDGNLSLWNMKTLKREHHSQLEGGRIPVYAVTFQEPENDPRNCCYLWAVQSTQESEGDVVSLHLLQLAFGDRKRLASGQVMYEGLEYCDERYSLELTGGVFPLRGQTSNTKLLSCQTVEKFRNHIDREDSVNEVVSPDTSVSIFSWQVNTYGQAKPSTYLGVFDINRWYHAQMPDSLRPEEFLHDCPYFALWSLDSVISMTSPNLILDIVVHERSLSRGVPPSYPPPEQYFNPSTYNFDGTCLLKAGVVHMTCTGFQKETLNFLKKSGPSVSEAIHDSYNRCLAAGLLSPRLADVQPSSLSQEEQLQAVLSAAVHTGSLELLTGCIKHWTSEEQPNSAANLRFVLEWTWNKVVYAKHEFDQIGVPLFDGSCNFIDPQTLQSLQHCQLLLSNLSTILNCFLREAQELTEKGCADLRNKQVVTSLISLYAQVVIWFCRSSLLPEGLDDDMHLSRPFYNYPLIQRYYTGHRQKLERLSGGKWDSDCLMIDGMVSQLGDQVEKLWRRDEGGTGKYPPASLHALLDLYLLESIEESYKHAITIYLLLDIMHSFPNKTETSIDSFPTAFGIPWGLVKLIQGYWLLDHNDYENSLSLLFHPATIKTVSWQHRRIIQALMSQGEHRRALRYLQMMKPSTSSSSEVRLFLTVLLSNRCMVEAWGLLHQHTTKLNTEELLKHMYELCQEMGLMEDLLKLPFTDTEQECLEKFLQTNAGVQNHEFLLVHRLQRSNYIPALQLNQSMKVNLVGDRDPRLRERAVARNSILEQYGKILPRVQRKLAVERAKPYHLLSSVLREVARPKPLSTVARQTNAGHVHTRATFISNVLSKIGEVWVGNEQKASFSQYDSPRATEPPAHPLPAAELPDAFVGTPVTEFSQKRSRLLDLVVRPVPSCSAEQGGGWQSPCRDPTSFMASSPVNSNLHGSVSQKKFSRASELNLLETPLVVKRAKDLAMSASGFPGFTPQSILRSSLRTTPLATPSASPGRSVTPPLRAKEPRISFREEGSSAKWTIGVTVEDKLLSESSSEHHRGVMEDAWSESRVKTTLFALNNPERDGAGMEESSESVPGDGLENMDVSKENSNVSARSDQTTLEYHDAKSPGDFEDDVIFIAAKPAISSVEEAADFQEEEKEEDSEMVEDKPFQMEEPGSSELREEAGFVKESNAECLALPDNGKLVFKAAEAAAFGTASEGETNRQESMMPSSSSEEKVVPVAANTQLSESPEADSESVISILDSEDVVSAYSERHLEEKYLDLPKEPNLEAAEVEAEVPSPQEETTVANNLPKTEEINVVKYSVVKAQTSEEAPETSLYSELHLPGSLQHSCDTIEQQLTCGLPDNEGDECDAAEGDGELFIPQSNFTLVLEGDEGEAEMGDPTLADGCKAAGTTTEEKPVSNLGNTENQEHVTNSVSTVTSDQESQNTAESLPYVPEPIKVAIAENLLDVIKDTRSKEFTSEAVEQSIHETIGKKVTRLQKAKAPLTAVPKGGEDETSRHQGDYVITPRTRARGQPRSLNIPSAGDPQLRNIEKPVLFGLSPRRSTRRTKEASETSSLRAEENAQEEQIPVTPVIPRRGRKPKQANIEKVESGHSDDQTLSVSTQSTAVTPRRGLRRAKEAASALLEEANEETSLAKGSITASATPKRTRGGKSSVGDPETGQTDTDHKKKTAVSPSRSARKLKSISLQFPESTVKDQEVQPSDQLLSPVPTKRGRRRKISPSEVSENSDLNLSKSLLSQTEFKLPVTPRRSARKGAQNLLAGTESVSTQEGTPSGGKVEVLDTPRRRARRILQAELEKTDTHEQTPAQSNEESATPRTPVRTGRRGRKKRSEQEESTGEEAFPQGPGGSPLLPEDTNPSGYSETSRASTDRVTRTRSHKTAMHQRLSAEENESFLFSPPLTKLTKKFKAEKVDHPLQLKDIDPDLSSQFVFSPPLLRSRSKNVSSISRIVTESELPTKEEEDAKSVESVGKQKLKRGRTAKSKVKKTSKTMRKESSWSPPPVEIKFISPFASPVDGTKSKQKETTDMAEKTLRKSKKRLSNFPKPVVRRRML</sequence>
<proteinExistence type="predicted"/>
<feature type="compositionally biased region" description="Polar residues" evidence="3">
    <location>
        <begin position="1625"/>
        <end position="1653"/>
    </location>
</feature>
<feature type="region of interest" description="Disordered" evidence="3">
    <location>
        <begin position="1599"/>
        <end position="1655"/>
    </location>
</feature>
<feature type="compositionally biased region" description="Basic and acidic residues" evidence="3">
    <location>
        <begin position="2241"/>
        <end position="2256"/>
    </location>
</feature>
<feature type="region of interest" description="Disordered" evidence="3">
    <location>
        <begin position="1356"/>
        <end position="1385"/>
    </location>
</feature>
<feature type="compositionally biased region" description="Polar residues" evidence="3">
    <location>
        <begin position="2080"/>
        <end position="2091"/>
    </location>
</feature>
<dbReference type="InterPro" id="IPR025151">
    <property type="entry name" value="ELYS_dom"/>
</dbReference>
<evidence type="ECO:0000259" key="4">
    <source>
        <dbReference type="Pfam" id="PF13934"/>
    </source>
</evidence>
<evidence type="ECO:0000259" key="5">
    <source>
        <dbReference type="Pfam" id="PF16687"/>
    </source>
</evidence>
<feature type="compositionally biased region" description="Basic and acidic residues" evidence="3">
    <location>
        <begin position="2179"/>
        <end position="2189"/>
    </location>
</feature>
<comment type="subcellular location">
    <subcellularLocation>
        <location evidence="1">Nucleus</location>
    </subcellularLocation>
</comment>
<comment type="caution">
    <text evidence="6">The sequence shown here is derived from an EMBL/GenBank/DDBJ whole genome shotgun (WGS) entry which is preliminary data.</text>
</comment>
<feature type="domain" description="ELYS-like" evidence="4">
    <location>
        <begin position="722"/>
        <end position="944"/>
    </location>
</feature>
<feature type="region of interest" description="Disordered" evidence="3">
    <location>
        <begin position="1707"/>
        <end position="1726"/>
    </location>
</feature>
<accession>A0A7L0MF02</accession>
<feature type="compositionally biased region" description="Polar residues" evidence="3">
    <location>
        <begin position="2028"/>
        <end position="2039"/>
    </location>
</feature>
<feature type="compositionally biased region" description="Low complexity" evidence="3">
    <location>
        <begin position="1417"/>
        <end position="1435"/>
    </location>
</feature>
<organism evidence="6 7">
    <name type="scientific">Amazona guildingii</name>
    <dbReference type="NCBI Taxonomy" id="175529"/>
    <lineage>
        <taxon>Eukaryota</taxon>
        <taxon>Metazoa</taxon>
        <taxon>Chordata</taxon>
        <taxon>Craniata</taxon>
        <taxon>Vertebrata</taxon>
        <taxon>Euteleostomi</taxon>
        <taxon>Archelosauria</taxon>
        <taxon>Archosauria</taxon>
        <taxon>Dinosauria</taxon>
        <taxon>Saurischia</taxon>
        <taxon>Theropoda</taxon>
        <taxon>Coelurosauria</taxon>
        <taxon>Aves</taxon>
        <taxon>Neognathae</taxon>
        <taxon>Neoaves</taxon>
        <taxon>Telluraves</taxon>
        <taxon>Australaves</taxon>
        <taxon>Psittaciformes</taxon>
        <taxon>Psittacidae</taxon>
        <taxon>Amazona</taxon>
    </lineage>
</organism>
<evidence type="ECO:0000256" key="2">
    <source>
        <dbReference type="ARBA" id="ARBA00023242"/>
    </source>
</evidence>
<dbReference type="InterPro" id="IPR032040">
    <property type="entry name" value="ELYS-bb"/>
</dbReference>
<dbReference type="PANTHER" id="PTHR21583">
    <property type="entry name" value="ELYS PROTEIN"/>
    <property type="match status" value="1"/>
</dbReference>
<evidence type="ECO:0000256" key="1">
    <source>
        <dbReference type="ARBA" id="ARBA00004123"/>
    </source>
</evidence>
<dbReference type="GO" id="GO:0005634">
    <property type="term" value="C:nucleus"/>
    <property type="evidence" value="ECO:0007669"/>
    <property type="project" value="UniProtKB-SubCell"/>
</dbReference>
<keyword evidence="2" id="KW-0539">Nucleus</keyword>
<feature type="region of interest" description="Disordered" evidence="3">
    <location>
        <begin position="1495"/>
        <end position="1514"/>
    </location>
</feature>
<feature type="region of interest" description="Disordered" evidence="3">
    <location>
        <begin position="1735"/>
        <end position="2122"/>
    </location>
</feature>
<dbReference type="EMBL" id="VXAR01009206">
    <property type="protein sequence ID" value="NXK79524.1"/>
    <property type="molecule type" value="Genomic_DNA"/>
</dbReference>
<feature type="compositionally biased region" description="Basic residues" evidence="3">
    <location>
        <begin position="2196"/>
        <end position="2214"/>
    </location>
</feature>
<keyword evidence="7" id="KW-1185">Reference proteome</keyword>
<feature type="non-terminal residue" evidence="6">
    <location>
        <position position="2276"/>
    </location>
</feature>
<dbReference type="Pfam" id="PF16687">
    <property type="entry name" value="ELYS-bb"/>
    <property type="match status" value="1"/>
</dbReference>
<protein>
    <submittedName>
        <fullName evidence="6">ELYS protein</fullName>
    </submittedName>
</protein>
<evidence type="ECO:0000313" key="6">
    <source>
        <dbReference type="EMBL" id="NXK79524.1"/>
    </source>
</evidence>
<feature type="region of interest" description="Disordered" evidence="3">
    <location>
        <begin position="2174"/>
        <end position="2257"/>
    </location>
</feature>
<feature type="region of interest" description="Disordered" evidence="3">
    <location>
        <begin position="1417"/>
        <end position="1442"/>
    </location>
</feature>
<feature type="region of interest" description="Disordered" evidence="3">
    <location>
        <begin position="1283"/>
        <end position="1319"/>
    </location>
</feature>
<feature type="compositionally biased region" description="Acidic residues" evidence="3">
    <location>
        <begin position="1356"/>
        <end position="1367"/>
    </location>
</feature>
<name>A0A7L0MF02_9PSIT</name>